<evidence type="ECO:0000313" key="3">
    <source>
        <dbReference type="Proteomes" id="UP000010482"/>
    </source>
</evidence>
<dbReference type="AlphaFoldDB" id="K9Z051"/>
<name>K9Z051_DACS8</name>
<reference evidence="2" key="1">
    <citation type="submission" date="2012-04" db="EMBL/GenBank/DDBJ databases">
        <title>Finished genome of Dactylococcopsis salina PCC 8305.</title>
        <authorList>
            <consortium name="US DOE Joint Genome Institute"/>
            <person name="Gugger M."/>
            <person name="Coursin T."/>
            <person name="Rippka R."/>
            <person name="Tandeau De Marsac N."/>
            <person name="Huntemann M."/>
            <person name="Wei C.-L."/>
            <person name="Han J."/>
            <person name="Detter J.C."/>
            <person name="Han C."/>
            <person name="Tapia R."/>
            <person name="Daligault H."/>
            <person name="Chen A."/>
            <person name="Krypides N."/>
            <person name="Mavromatis K."/>
            <person name="Markowitz V."/>
            <person name="Szeto E."/>
            <person name="Ivanova N."/>
            <person name="Ovchinnikova G."/>
            <person name="Pagani I."/>
            <person name="Pati A."/>
            <person name="Goodwin L."/>
            <person name="Peters L."/>
            <person name="Pitluck S."/>
            <person name="Woyke T."/>
            <person name="Kerfeld C."/>
        </authorList>
    </citation>
    <scope>NUCLEOTIDE SEQUENCE [LARGE SCALE GENOMIC DNA]</scope>
    <source>
        <strain evidence="2">PCC 8305</strain>
    </source>
</reference>
<dbReference type="eggNOG" id="ENOG5033JDW">
    <property type="taxonomic scope" value="Bacteria"/>
</dbReference>
<evidence type="ECO:0000256" key="1">
    <source>
        <dbReference type="SAM" id="MobiDB-lite"/>
    </source>
</evidence>
<gene>
    <name evidence="2" type="ORF">Dacsa_3207</name>
</gene>
<protein>
    <submittedName>
        <fullName evidence="2">Uncharacterized protein</fullName>
    </submittedName>
</protein>
<accession>K9Z051</accession>
<organism evidence="2 3">
    <name type="scientific">Dactylococcopsis salina (strain PCC 8305)</name>
    <name type="common">Myxobactron salinum</name>
    <dbReference type="NCBI Taxonomy" id="13035"/>
    <lineage>
        <taxon>Bacteria</taxon>
        <taxon>Bacillati</taxon>
        <taxon>Cyanobacteriota</taxon>
        <taxon>Cyanophyceae</taxon>
        <taxon>Nodosilineales</taxon>
        <taxon>Cymatolegaceae</taxon>
        <taxon>Dactylococcopsis</taxon>
    </lineage>
</organism>
<keyword evidence="3" id="KW-1185">Reference proteome</keyword>
<dbReference type="KEGG" id="dsl:Dacsa_3207"/>
<sequence>MDAYKKYLTISDQKQIVLSNLPFSPGQQVEIIIIAENPPTENLTSRFKKLLKETQALHEESPLSEEDIQTEIDAYRRGE</sequence>
<feature type="region of interest" description="Disordered" evidence="1">
    <location>
        <begin position="58"/>
        <end position="79"/>
    </location>
</feature>
<dbReference type="Proteomes" id="UP000010482">
    <property type="component" value="Chromosome"/>
</dbReference>
<dbReference type="EMBL" id="CP003944">
    <property type="protein sequence ID" value="AFZ51728.1"/>
    <property type="molecule type" value="Genomic_DNA"/>
</dbReference>
<dbReference type="OrthoDB" id="574402at2"/>
<dbReference type="HOGENOM" id="CLU_196484_0_0_3"/>
<evidence type="ECO:0000313" key="2">
    <source>
        <dbReference type="EMBL" id="AFZ51728.1"/>
    </source>
</evidence>
<proteinExistence type="predicted"/>